<feature type="signal peptide" evidence="1">
    <location>
        <begin position="1"/>
        <end position="17"/>
    </location>
</feature>
<dbReference type="Proteomes" id="UP000807504">
    <property type="component" value="Unassembled WGS sequence"/>
</dbReference>
<proteinExistence type="predicted"/>
<organism evidence="2 3">
    <name type="scientific">Argiope bruennichi</name>
    <name type="common">Wasp spider</name>
    <name type="synonym">Aranea bruennichi</name>
    <dbReference type="NCBI Taxonomy" id="94029"/>
    <lineage>
        <taxon>Eukaryota</taxon>
        <taxon>Metazoa</taxon>
        <taxon>Ecdysozoa</taxon>
        <taxon>Arthropoda</taxon>
        <taxon>Chelicerata</taxon>
        <taxon>Arachnida</taxon>
        <taxon>Araneae</taxon>
        <taxon>Araneomorphae</taxon>
        <taxon>Entelegynae</taxon>
        <taxon>Araneoidea</taxon>
        <taxon>Araneidae</taxon>
        <taxon>Argiope</taxon>
    </lineage>
</organism>
<keyword evidence="3" id="KW-1185">Reference proteome</keyword>
<evidence type="ECO:0000313" key="3">
    <source>
        <dbReference type="Proteomes" id="UP000807504"/>
    </source>
</evidence>
<comment type="caution">
    <text evidence="2">The sequence shown here is derived from an EMBL/GenBank/DDBJ whole genome shotgun (WGS) entry which is preliminary data.</text>
</comment>
<sequence length="224" mass="25442">MWIFLFYSFTLAQGILAEVDCSKSGFDECETPAMFYFIPTEISTYNRLCPQLTAFFKCLKSFQDKCDEHIFDSKAEYEGMYGAFSDLCEEGTFLNTVATANLRCFNDTFSTTDCPEKMKAITGPYRSSIDETENEDDYRLPIEVMCLQDILESDCLAADIGKNCGQAALEATLEFFRRTFYVEDTCGVENSKHVLKSLDMYKLDEEQKELVIATLEKIIISGGD</sequence>
<gene>
    <name evidence="2" type="ORF">HNY73_017271</name>
</gene>
<keyword evidence="1" id="KW-0732">Signal</keyword>
<dbReference type="EMBL" id="JABXBU010002227">
    <property type="protein sequence ID" value="KAF8774752.1"/>
    <property type="molecule type" value="Genomic_DNA"/>
</dbReference>
<accession>A0A8T0EL85</accession>
<feature type="chain" id="PRO_5035817185" description="DUF19 domain-containing protein" evidence="1">
    <location>
        <begin position="18"/>
        <end position="224"/>
    </location>
</feature>
<evidence type="ECO:0000313" key="2">
    <source>
        <dbReference type="EMBL" id="KAF8774752.1"/>
    </source>
</evidence>
<dbReference type="AlphaFoldDB" id="A0A8T0EL85"/>
<evidence type="ECO:0000256" key="1">
    <source>
        <dbReference type="SAM" id="SignalP"/>
    </source>
</evidence>
<reference evidence="2" key="2">
    <citation type="submission" date="2020-06" db="EMBL/GenBank/DDBJ databases">
        <authorList>
            <person name="Sheffer M."/>
        </authorList>
    </citation>
    <scope>NUCLEOTIDE SEQUENCE</scope>
</reference>
<name>A0A8T0EL85_ARGBR</name>
<protein>
    <recommendedName>
        <fullName evidence="4">DUF19 domain-containing protein</fullName>
    </recommendedName>
</protein>
<reference evidence="2" key="1">
    <citation type="journal article" date="2020" name="bioRxiv">
        <title>Chromosome-level reference genome of the European wasp spider Argiope bruennichi: a resource for studies on range expansion and evolutionary adaptation.</title>
        <authorList>
            <person name="Sheffer M.M."/>
            <person name="Hoppe A."/>
            <person name="Krehenwinkel H."/>
            <person name="Uhl G."/>
            <person name="Kuss A.W."/>
            <person name="Jensen L."/>
            <person name="Jensen C."/>
            <person name="Gillespie R.G."/>
            <person name="Hoff K.J."/>
            <person name="Prost S."/>
        </authorList>
    </citation>
    <scope>NUCLEOTIDE SEQUENCE</scope>
</reference>
<evidence type="ECO:0008006" key="4">
    <source>
        <dbReference type="Google" id="ProtNLM"/>
    </source>
</evidence>